<proteinExistence type="predicted"/>
<evidence type="ECO:0000256" key="1">
    <source>
        <dbReference type="SAM" id="SignalP"/>
    </source>
</evidence>
<name>A0AAD4Q8U2_9AGAM</name>
<dbReference type="Proteomes" id="UP001201163">
    <property type="component" value="Unassembled WGS sequence"/>
</dbReference>
<sequence>MATFLVSILQHLVVSFVIAFLSPLSNTLGCPYPRRSGLHSRLSRCVVGLKLSVLAPPSATRSFIGLTLLRPIGFPPSDQYRIPVSTLVPMTDFPSFAPLVSGKVHIVDATCVATLATHYSFFPIFDIGIPQTNRSKGYPEMIAYAEPLFNIMPGLPKHFYRVLHNLVIYPYTPDFVMRMRYLRIRESFSAASWPHSLSSFPTSRSGIPTIQESWQR</sequence>
<dbReference type="EMBL" id="JAKELL010000129">
    <property type="protein sequence ID" value="KAH8980797.1"/>
    <property type="molecule type" value="Genomic_DNA"/>
</dbReference>
<evidence type="ECO:0000313" key="2">
    <source>
        <dbReference type="EMBL" id="KAH8980797.1"/>
    </source>
</evidence>
<feature type="signal peptide" evidence="1">
    <location>
        <begin position="1"/>
        <end position="29"/>
    </location>
</feature>
<comment type="caution">
    <text evidence="2">The sequence shown here is derived from an EMBL/GenBank/DDBJ whole genome shotgun (WGS) entry which is preliminary data.</text>
</comment>
<accession>A0AAD4Q8U2</accession>
<keyword evidence="3" id="KW-1185">Reference proteome</keyword>
<feature type="chain" id="PRO_5042289705" evidence="1">
    <location>
        <begin position="30"/>
        <end position="216"/>
    </location>
</feature>
<gene>
    <name evidence="2" type="ORF">EDB92DRAFT_1972247</name>
</gene>
<keyword evidence="1" id="KW-0732">Signal</keyword>
<dbReference type="AlphaFoldDB" id="A0AAD4Q8U2"/>
<protein>
    <submittedName>
        <fullName evidence="2">Uncharacterized protein</fullName>
    </submittedName>
</protein>
<organism evidence="2 3">
    <name type="scientific">Lactarius akahatsu</name>
    <dbReference type="NCBI Taxonomy" id="416441"/>
    <lineage>
        <taxon>Eukaryota</taxon>
        <taxon>Fungi</taxon>
        <taxon>Dikarya</taxon>
        <taxon>Basidiomycota</taxon>
        <taxon>Agaricomycotina</taxon>
        <taxon>Agaricomycetes</taxon>
        <taxon>Russulales</taxon>
        <taxon>Russulaceae</taxon>
        <taxon>Lactarius</taxon>
    </lineage>
</organism>
<evidence type="ECO:0000313" key="3">
    <source>
        <dbReference type="Proteomes" id="UP001201163"/>
    </source>
</evidence>
<reference evidence="2" key="1">
    <citation type="submission" date="2022-01" db="EMBL/GenBank/DDBJ databases">
        <title>Comparative genomics reveals a dynamic genome evolution in the ectomycorrhizal milk-cap (Lactarius) mushrooms.</title>
        <authorList>
            <consortium name="DOE Joint Genome Institute"/>
            <person name="Lebreton A."/>
            <person name="Tang N."/>
            <person name="Kuo A."/>
            <person name="LaButti K."/>
            <person name="Drula E."/>
            <person name="Barry K."/>
            <person name="Clum A."/>
            <person name="Lipzen A."/>
            <person name="Mousain D."/>
            <person name="Ng V."/>
            <person name="Wang R."/>
            <person name="Wang X."/>
            <person name="Dai Y."/>
            <person name="Henrissat B."/>
            <person name="Grigoriev I.V."/>
            <person name="Guerin-Laguette A."/>
            <person name="Yu F."/>
            <person name="Martin F.M."/>
        </authorList>
    </citation>
    <scope>NUCLEOTIDE SEQUENCE</scope>
    <source>
        <strain evidence="2">QP</strain>
    </source>
</reference>